<dbReference type="EMBL" id="SRLO01001424">
    <property type="protein sequence ID" value="TNN37942.1"/>
    <property type="molecule type" value="Genomic_DNA"/>
</dbReference>
<name>A0A4Z2FC21_9TELE</name>
<evidence type="ECO:0000256" key="1">
    <source>
        <dbReference type="SAM" id="Coils"/>
    </source>
</evidence>
<keyword evidence="4" id="KW-1185">Reference proteome</keyword>
<dbReference type="AlphaFoldDB" id="A0A4Z2FC21"/>
<feature type="compositionally biased region" description="Low complexity" evidence="2">
    <location>
        <begin position="95"/>
        <end position="111"/>
    </location>
</feature>
<protein>
    <submittedName>
        <fullName evidence="3">Uncharacterized protein</fullName>
    </submittedName>
</protein>
<feature type="coiled-coil region" evidence="1">
    <location>
        <begin position="10"/>
        <end position="77"/>
    </location>
</feature>
<feature type="region of interest" description="Disordered" evidence="2">
    <location>
        <begin position="95"/>
        <end position="173"/>
    </location>
</feature>
<dbReference type="Proteomes" id="UP000314294">
    <property type="component" value="Unassembled WGS sequence"/>
</dbReference>
<keyword evidence="1" id="KW-0175">Coiled coil</keyword>
<sequence>MASRCLTCTVEQVEEQVEESVEQVEEHVEQQVEQQVEQLEEQVEQVEHVEQLEEQVDEQIEQQVEQLEQQQALQQEQSPLVLGPVDFEAPLQDQLPVGGQVQTGPVQQQGLDLLEPGPGPQGYWGVAPPPRPLRSGWAGPGCRPERNRRTAWRSGSPGGGGRSLRATERDHYR</sequence>
<proteinExistence type="predicted"/>
<accession>A0A4Z2FC21</accession>
<evidence type="ECO:0000313" key="4">
    <source>
        <dbReference type="Proteomes" id="UP000314294"/>
    </source>
</evidence>
<gene>
    <name evidence="3" type="ORF">EYF80_051896</name>
</gene>
<evidence type="ECO:0000256" key="2">
    <source>
        <dbReference type="SAM" id="MobiDB-lite"/>
    </source>
</evidence>
<organism evidence="3 4">
    <name type="scientific">Liparis tanakae</name>
    <name type="common">Tanaka's snailfish</name>
    <dbReference type="NCBI Taxonomy" id="230148"/>
    <lineage>
        <taxon>Eukaryota</taxon>
        <taxon>Metazoa</taxon>
        <taxon>Chordata</taxon>
        <taxon>Craniata</taxon>
        <taxon>Vertebrata</taxon>
        <taxon>Euteleostomi</taxon>
        <taxon>Actinopterygii</taxon>
        <taxon>Neopterygii</taxon>
        <taxon>Teleostei</taxon>
        <taxon>Neoteleostei</taxon>
        <taxon>Acanthomorphata</taxon>
        <taxon>Eupercaria</taxon>
        <taxon>Perciformes</taxon>
        <taxon>Cottioidei</taxon>
        <taxon>Cottales</taxon>
        <taxon>Liparidae</taxon>
        <taxon>Liparis</taxon>
    </lineage>
</organism>
<evidence type="ECO:0000313" key="3">
    <source>
        <dbReference type="EMBL" id="TNN37942.1"/>
    </source>
</evidence>
<comment type="caution">
    <text evidence="3">The sequence shown here is derived from an EMBL/GenBank/DDBJ whole genome shotgun (WGS) entry which is preliminary data.</text>
</comment>
<reference evidence="3 4" key="1">
    <citation type="submission" date="2019-03" db="EMBL/GenBank/DDBJ databases">
        <title>First draft genome of Liparis tanakae, snailfish: a comprehensive survey of snailfish specific genes.</title>
        <authorList>
            <person name="Kim W."/>
            <person name="Song I."/>
            <person name="Jeong J.-H."/>
            <person name="Kim D."/>
            <person name="Kim S."/>
            <person name="Ryu S."/>
            <person name="Song J.Y."/>
            <person name="Lee S.K."/>
        </authorList>
    </citation>
    <scope>NUCLEOTIDE SEQUENCE [LARGE SCALE GENOMIC DNA]</scope>
    <source>
        <tissue evidence="3">Muscle</tissue>
    </source>
</reference>